<accession>A0ABZ0NC36</accession>
<feature type="region of interest" description="Disordered" evidence="1">
    <location>
        <begin position="122"/>
        <end position="149"/>
    </location>
</feature>
<evidence type="ECO:0000313" key="3">
    <source>
        <dbReference type="Proteomes" id="UP001302367"/>
    </source>
</evidence>
<feature type="region of interest" description="Disordered" evidence="1">
    <location>
        <begin position="47"/>
        <end position="67"/>
    </location>
</feature>
<name>A0ABZ0NC36_CERBT</name>
<proteinExistence type="predicted"/>
<keyword evidence="3" id="KW-1185">Reference proteome</keyword>
<evidence type="ECO:0000256" key="1">
    <source>
        <dbReference type="SAM" id="MobiDB-lite"/>
    </source>
</evidence>
<dbReference type="GeneID" id="90643759"/>
<evidence type="ECO:0000313" key="2">
    <source>
        <dbReference type="EMBL" id="WPA97092.1"/>
    </source>
</evidence>
<dbReference type="EMBL" id="CP134184">
    <property type="protein sequence ID" value="WPA97092.1"/>
    <property type="molecule type" value="Genomic_DNA"/>
</dbReference>
<reference evidence="2 3" key="1">
    <citation type="submission" date="2023-09" db="EMBL/GenBank/DDBJ databases">
        <title>Complete-Gapless Cercospora beticola genome.</title>
        <authorList>
            <person name="Wyatt N.A."/>
            <person name="Spanner R.E."/>
            <person name="Bolton M.D."/>
        </authorList>
    </citation>
    <scope>NUCLEOTIDE SEQUENCE [LARGE SCALE GENOMIC DNA]</scope>
    <source>
        <strain evidence="2">Cb09-40</strain>
    </source>
</reference>
<protein>
    <submittedName>
        <fullName evidence="2">Uncharacterized protein</fullName>
    </submittedName>
</protein>
<organism evidence="2 3">
    <name type="scientific">Cercospora beticola</name>
    <name type="common">Sugarbeet leaf spot fungus</name>
    <dbReference type="NCBI Taxonomy" id="122368"/>
    <lineage>
        <taxon>Eukaryota</taxon>
        <taxon>Fungi</taxon>
        <taxon>Dikarya</taxon>
        <taxon>Ascomycota</taxon>
        <taxon>Pezizomycotina</taxon>
        <taxon>Dothideomycetes</taxon>
        <taxon>Dothideomycetidae</taxon>
        <taxon>Mycosphaerellales</taxon>
        <taxon>Mycosphaerellaceae</taxon>
        <taxon>Cercospora</taxon>
    </lineage>
</organism>
<dbReference type="RefSeq" id="XP_065458209.1">
    <property type="nucleotide sequence ID" value="XM_065602137.1"/>
</dbReference>
<dbReference type="Proteomes" id="UP001302367">
    <property type="component" value="Chromosome 1"/>
</dbReference>
<sequence length="187" mass="19966">MFSGARCQILGAVRVPTLKYVLAKTATCWGSAGRQYGNDAFAPDVNSQAGDAVHEGCTSRNPKNVPDWDDDNFTASSSYPASANCNDSTLTWPETRIIIEDSEDESAVTDEPVPKAAKVGGTFRKASEKKTGALTPASAPPSLPPSLVLESLPQYGQKRDRTLYNFDRLVKRGLSNKPGEQGASAAE</sequence>
<gene>
    <name evidence="2" type="ORF">RHO25_001700</name>
</gene>